<protein>
    <recommendedName>
        <fullName evidence="2">histidine kinase</fullName>
        <ecNumber evidence="2">2.7.13.3</ecNumber>
    </recommendedName>
</protein>
<dbReference type="InterPro" id="IPR011006">
    <property type="entry name" value="CheY-like_superfamily"/>
</dbReference>
<dbReference type="SUPFAM" id="SSF52172">
    <property type="entry name" value="CheY-like"/>
    <property type="match status" value="1"/>
</dbReference>
<dbReference type="FunFam" id="2.30.30.40:FF:000048">
    <property type="entry name" value="Chemotaxis protein CheA, putative"/>
    <property type="match status" value="1"/>
</dbReference>
<dbReference type="InterPro" id="IPR004105">
    <property type="entry name" value="CheA-like_dim"/>
</dbReference>
<dbReference type="InterPro" id="IPR036890">
    <property type="entry name" value="HATPase_C_sf"/>
</dbReference>
<dbReference type="AlphaFoldDB" id="A0A1I5MBU1"/>
<feature type="compositionally biased region" description="Basic and acidic residues" evidence="8">
    <location>
        <begin position="223"/>
        <end position="260"/>
    </location>
</feature>
<feature type="compositionally biased region" description="Low complexity" evidence="8">
    <location>
        <begin position="261"/>
        <end position="272"/>
    </location>
</feature>
<evidence type="ECO:0000256" key="2">
    <source>
        <dbReference type="ARBA" id="ARBA00012438"/>
    </source>
</evidence>
<dbReference type="InterPro" id="IPR008207">
    <property type="entry name" value="Sig_transdc_His_kin_Hpt_dom"/>
</dbReference>
<feature type="modified residue" description="4-aspartylphosphate" evidence="7">
    <location>
        <position position="767"/>
    </location>
</feature>
<dbReference type="CDD" id="cd00731">
    <property type="entry name" value="CheA_reg"/>
    <property type="match status" value="1"/>
</dbReference>
<dbReference type="RefSeq" id="WP_092911090.1">
    <property type="nucleotide sequence ID" value="NZ_CP136592.1"/>
</dbReference>
<evidence type="ECO:0000256" key="7">
    <source>
        <dbReference type="PROSITE-ProRule" id="PRU00169"/>
    </source>
</evidence>
<dbReference type="InterPro" id="IPR001789">
    <property type="entry name" value="Sig_transdc_resp-reg_receiver"/>
</dbReference>
<feature type="domain" description="Response regulatory" evidence="10">
    <location>
        <begin position="716"/>
        <end position="834"/>
    </location>
</feature>
<dbReference type="GO" id="GO:0000155">
    <property type="term" value="F:phosphorelay sensor kinase activity"/>
    <property type="evidence" value="ECO:0007669"/>
    <property type="project" value="InterPro"/>
</dbReference>
<reference evidence="13 14" key="1">
    <citation type="submission" date="2016-10" db="EMBL/GenBank/DDBJ databases">
        <authorList>
            <person name="de Groot N.N."/>
        </authorList>
    </citation>
    <scope>NUCLEOTIDE SEQUENCE [LARGE SCALE GENOMIC DNA]</scope>
    <source>
        <strain evidence="13 14">EP1-55-1</strain>
    </source>
</reference>
<gene>
    <name evidence="13" type="ORF">SAMN05216234_105102</name>
</gene>
<feature type="compositionally biased region" description="Basic and acidic residues" evidence="8">
    <location>
        <begin position="175"/>
        <end position="213"/>
    </location>
</feature>
<dbReference type="CDD" id="cd17546">
    <property type="entry name" value="REC_hyHK_CKI1_RcsC-like"/>
    <property type="match status" value="1"/>
</dbReference>
<accession>A0A1I5MBU1</accession>
<evidence type="ECO:0000259" key="12">
    <source>
        <dbReference type="PROSITE" id="PS50894"/>
    </source>
</evidence>
<dbReference type="InterPro" id="IPR037006">
    <property type="entry name" value="CheA-like_homodim_sf"/>
</dbReference>
<keyword evidence="14" id="KW-1185">Reference proteome</keyword>
<dbReference type="PANTHER" id="PTHR43395:SF1">
    <property type="entry name" value="CHEMOTAXIS PROTEIN CHEA"/>
    <property type="match status" value="1"/>
</dbReference>
<dbReference type="CDD" id="cd16916">
    <property type="entry name" value="HATPase_CheA-like"/>
    <property type="match status" value="1"/>
</dbReference>
<dbReference type="SMART" id="SM00073">
    <property type="entry name" value="HPT"/>
    <property type="match status" value="1"/>
</dbReference>
<dbReference type="SUPFAM" id="SSF47226">
    <property type="entry name" value="Histidine-containing phosphotransfer domain, HPT domain"/>
    <property type="match status" value="1"/>
</dbReference>
<dbReference type="Gene3D" id="1.20.120.160">
    <property type="entry name" value="HPT domain"/>
    <property type="match status" value="1"/>
</dbReference>
<dbReference type="SUPFAM" id="SSF55874">
    <property type="entry name" value="ATPase domain of HSP90 chaperone/DNA topoisomerase II/histidine kinase"/>
    <property type="match status" value="1"/>
</dbReference>
<evidence type="ECO:0000256" key="8">
    <source>
        <dbReference type="SAM" id="MobiDB-lite"/>
    </source>
</evidence>
<evidence type="ECO:0000256" key="6">
    <source>
        <dbReference type="PROSITE-ProRule" id="PRU00110"/>
    </source>
</evidence>
<dbReference type="Pfam" id="PF02895">
    <property type="entry name" value="H-kinase_dim"/>
    <property type="match status" value="1"/>
</dbReference>
<evidence type="ECO:0000256" key="4">
    <source>
        <dbReference type="ARBA" id="ARBA00022679"/>
    </source>
</evidence>
<dbReference type="Gene3D" id="3.30.565.10">
    <property type="entry name" value="Histidine kinase-like ATPase, C-terminal domain"/>
    <property type="match status" value="1"/>
</dbReference>
<evidence type="ECO:0000256" key="5">
    <source>
        <dbReference type="ARBA" id="ARBA00022777"/>
    </source>
</evidence>
<proteinExistence type="predicted"/>
<dbReference type="InterPro" id="IPR003594">
    <property type="entry name" value="HATPase_dom"/>
</dbReference>
<dbReference type="InterPro" id="IPR051315">
    <property type="entry name" value="Bact_Chemotaxis_CheA"/>
</dbReference>
<organism evidence="13 14">
    <name type="scientific">Hydrogenimonas thermophila</name>
    <dbReference type="NCBI Taxonomy" id="223786"/>
    <lineage>
        <taxon>Bacteria</taxon>
        <taxon>Pseudomonadati</taxon>
        <taxon>Campylobacterota</taxon>
        <taxon>Epsilonproteobacteria</taxon>
        <taxon>Campylobacterales</taxon>
        <taxon>Hydrogenimonadaceae</taxon>
        <taxon>Hydrogenimonas</taxon>
    </lineage>
</organism>
<evidence type="ECO:0000259" key="9">
    <source>
        <dbReference type="PROSITE" id="PS50109"/>
    </source>
</evidence>
<evidence type="ECO:0000256" key="3">
    <source>
        <dbReference type="ARBA" id="ARBA00022553"/>
    </source>
</evidence>
<dbReference type="SUPFAM" id="SSF50341">
    <property type="entry name" value="CheW-like"/>
    <property type="match status" value="1"/>
</dbReference>
<dbReference type="SMART" id="SM00448">
    <property type="entry name" value="REC"/>
    <property type="match status" value="1"/>
</dbReference>
<dbReference type="Proteomes" id="UP000199227">
    <property type="component" value="Unassembled WGS sequence"/>
</dbReference>
<evidence type="ECO:0000313" key="14">
    <source>
        <dbReference type="Proteomes" id="UP000199227"/>
    </source>
</evidence>
<evidence type="ECO:0000313" key="13">
    <source>
        <dbReference type="EMBL" id="SFP06980.1"/>
    </source>
</evidence>
<dbReference type="InterPro" id="IPR036097">
    <property type="entry name" value="HisK_dim/P_sf"/>
</dbReference>
<dbReference type="Pfam" id="PF02518">
    <property type="entry name" value="HATPase_c"/>
    <property type="match status" value="1"/>
</dbReference>
<dbReference type="PROSITE" id="PS50109">
    <property type="entry name" value="HIS_KIN"/>
    <property type="match status" value="1"/>
</dbReference>
<keyword evidence="5 13" id="KW-0418">Kinase</keyword>
<dbReference type="SMART" id="SM00260">
    <property type="entry name" value="CheW"/>
    <property type="match status" value="1"/>
</dbReference>
<dbReference type="OrthoDB" id="9803176at2"/>
<dbReference type="PRINTS" id="PR00344">
    <property type="entry name" value="BCTRLSENSOR"/>
</dbReference>
<dbReference type="SMART" id="SM00387">
    <property type="entry name" value="HATPase_c"/>
    <property type="match status" value="1"/>
</dbReference>
<dbReference type="InterPro" id="IPR002545">
    <property type="entry name" value="CheW-lke_dom"/>
</dbReference>
<dbReference type="GO" id="GO:0005737">
    <property type="term" value="C:cytoplasm"/>
    <property type="evidence" value="ECO:0007669"/>
    <property type="project" value="InterPro"/>
</dbReference>
<keyword evidence="3 7" id="KW-0597">Phosphoprotein</keyword>
<dbReference type="Pfam" id="PF00072">
    <property type="entry name" value="Response_reg"/>
    <property type="match status" value="1"/>
</dbReference>
<dbReference type="EMBL" id="FOXB01000005">
    <property type="protein sequence ID" value="SFP06980.1"/>
    <property type="molecule type" value="Genomic_DNA"/>
</dbReference>
<feature type="domain" description="HPt" evidence="12">
    <location>
        <begin position="1"/>
        <end position="104"/>
    </location>
</feature>
<dbReference type="Gene3D" id="3.40.50.2300">
    <property type="match status" value="1"/>
</dbReference>
<evidence type="ECO:0000259" key="10">
    <source>
        <dbReference type="PROSITE" id="PS50110"/>
    </source>
</evidence>
<dbReference type="Pfam" id="PF01627">
    <property type="entry name" value="Hpt"/>
    <property type="match status" value="1"/>
</dbReference>
<comment type="catalytic activity">
    <reaction evidence="1">
        <text>ATP + protein L-histidine = ADP + protein N-phospho-L-histidine.</text>
        <dbReference type="EC" id="2.7.13.3"/>
    </reaction>
</comment>
<dbReference type="Pfam" id="PF01584">
    <property type="entry name" value="CheW"/>
    <property type="match status" value="1"/>
</dbReference>
<dbReference type="GO" id="GO:0006935">
    <property type="term" value="P:chemotaxis"/>
    <property type="evidence" value="ECO:0007669"/>
    <property type="project" value="InterPro"/>
</dbReference>
<feature type="compositionally biased region" description="Basic and acidic residues" evidence="8">
    <location>
        <begin position="280"/>
        <end position="298"/>
    </location>
</feature>
<feature type="modified residue" description="Phosphohistidine" evidence="6">
    <location>
        <position position="47"/>
    </location>
</feature>
<dbReference type="CDD" id="cd00088">
    <property type="entry name" value="HPT"/>
    <property type="match status" value="1"/>
</dbReference>
<evidence type="ECO:0000256" key="1">
    <source>
        <dbReference type="ARBA" id="ARBA00000085"/>
    </source>
</evidence>
<dbReference type="InterPro" id="IPR036061">
    <property type="entry name" value="CheW-like_dom_sf"/>
</dbReference>
<dbReference type="STRING" id="223786.SAMN05216234_105102"/>
<dbReference type="FunFam" id="3.30.565.10:FF:000016">
    <property type="entry name" value="Chemotaxis protein CheA, putative"/>
    <property type="match status" value="1"/>
</dbReference>
<dbReference type="PROSITE" id="PS50851">
    <property type="entry name" value="CHEW"/>
    <property type="match status" value="1"/>
</dbReference>
<dbReference type="SUPFAM" id="SSF47384">
    <property type="entry name" value="Homodimeric domain of signal transducing histidine kinase"/>
    <property type="match status" value="1"/>
</dbReference>
<dbReference type="EC" id="2.7.13.3" evidence="2"/>
<dbReference type="Gene3D" id="2.30.30.40">
    <property type="entry name" value="SH3 Domains"/>
    <property type="match status" value="1"/>
</dbReference>
<dbReference type="SMART" id="SM01231">
    <property type="entry name" value="H-kinase_dim"/>
    <property type="match status" value="1"/>
</dbReference>
<dbReference type="Gene3D" id="1.10.287.560">
    <property type="entry name" value="Histidine kinase CheA-like, homodimeric domain"/>
    <property type="match status" value="1"/>
</dbReference>
<feature type="domain" description="Histidine kinase" evidence="9">
    <location>
        <begin position="297"/>
        <end position="555"/>
    </location>
</feature>
<dbReference type="PROSITE" id="PS50110">
    <property type="entry name" value="RESPONSE_REGULATORY"/>
    <property type="match status" value="1"/>
</dbReference>
<dbReference type="PANTHER" id="PTHR43395">
    <property type="entry name" value="SENSOR HISTIDINE KINASE CHEA"/>
    <property type="match status" value="1"/>
</dbReference>
<name>A0A1I5MBU1_9BACT</name>
<dbReference type="InterPro" id="IPR004358">
    <property type="entry name" value="Sig_transdc_His_kin-like_C"/>
</dbReference>
<sequence>MDEFQEILEDFLIEAFEMIEQLDNDLIDLESNPEDLDLLNRIFRVAHTIKGSSSFLNFDVLTHLTHHMEDVLNKARRGELVITPEIMDVVLESTDKMKALLEHIKETGTDEGAIDVAPTVARLDAVLKGEDISSVSESQSESEQKTESQPEEESEPSSTEEKDISEMTEEEVEAEIERLLKQRQEEDRKKREAKRKAQEAGEKVEESGEKDISEMTEEEVEAEIERLLKQRQEEDRKKREAKRKAQEEAAKAQEEKKAEEAAPQAKQEVKAPSPSPSAPVKKETPKPAPAAKERKTTMEQTIRVDVKRLDDLMNLIGELVLGKNRLLKIYDDVEERYEGEQFLEELNQVVSSISLVTTDLQIAVMKTRMLPIGKVFNKFPRMVRDLSRELHKEIELVISGEETELDKSIVEEIGDPLVHIIRNSCDHGIEPPEERVAKGKPPKGTVQLKAYNEGNHIIIEIVDDGKGLNADMLKEKALEKGLISEKEAEQMSDKEAYMLIFKPGFSTAAKVTNVSGRGVGMDVVKSNIEKLNGIIEIDSEVGKGTTLKLKIPLTLAIIQSLLVSVQEEFYAVPLASVLETVRITPDEIQSVEGRSVLRLRNEVLSLVHLADIFDVERVFSMGEHAYVVIIGLAESKIGLIVDSLVGQEEIVIKSLGEYLKGIEGIAGATIRGDGRVTLIVDVGALMNMAKDVKSSIQNLEGPSDAMKEKTSPSDYNILIVDDSKTDRSIMRKALAPLGVSITEATNGVEALNLMKDGSKIFDAALVDIEMPRMDGYTLASEIRKFNKFKNIPLIAVTSRTSRSDRMRGVEVGMTEYITKPYTPEYLMNVVARNINLNVEQ</sequence>
<feature type="domain" description="CheW-like" evidence="11">
    <location>
        <begin position="557"/>
        <end position="691"/>
    </location>
</feature>
<feature type="region of interest" description="Disordered" evidence="8">
    <location>
        <begin position="131"/>
        <end position="298"/>
    </location>
</feature>
<keyword evidence="4" id="KW-0808">Transferase</keyword>
<evidence type="ECO:0000259" key="11">
    <source>
        <dbReference type="PROSITE" id="PS50851"/>
    </source>
</evidence>
<dbReference type="PROSITE" id="PS50894">
    <property type="entry name" value="HPT"/>
    <property type="match status" value="1"/>
</dbReference>
<dbReference type="InterPro" id="IPR036641">
    <property type="entry name" value="HPT_dom_sf"/>
</dbReference>
<dbReference type="InterPro" id="IPR005467">
    <property type="entry name" value="His_kinase_dom"/>
</dbReference>